<dbReference type="SUPFAM" id="SSF47616">
    <property type="entry name" value="GST C-terminal domain-like"/>
    <property type="match status" value="1"/>
</dbReference>
<dbReference type="GO" id="GO:0005737">
    <property type="term" value="C:cytoplasm"/>
    <property type="evidence" value="ECO:0007669"/>
    <property type="project" value="TreeGrafter"/>
</dbReference>
<organism evidence="7 8">
    <name type="scientific">Ceriporiopsis subvermispora (strain B)</name>
    <name type="common">White-rot fungus</name>
    <name type="synonym">Gelatoporia subvermispora</name>
    <dbReference type="NCBI Taxonomy" id="914234"/>
    <lineage>
        <taxon>Eukaryota</taxon>
        <taxon>Fungi</taxon>
        <taxon>Dikarya</taxon>
        <taxon>Basidiomycota</taxon>
        <taxon>Agaricomycotina</taxon>
        <taxon>Agaricomycetes</taxon>
        <taxon>Polyporales</taxon>
        <taxon>Gelatoporiaceae</taxon>
        <taxon>Gelatoporia</taxon>
    </lineage>
</organism>
<proteinExistence type="inferred from homology"/>
<dbReference type="InterPro" id="IPR004046">
    <property type="entry name" value="GST_C"/>
</dbReference>
<dbReference type="InterPro" id="IPR010987">
    <property type="entry name" value="Glutathione-S-Trfase_C-like"/>
</dbReference>
<reference evidence="7 8" key="1">
    <citation type="journal article" date="2012" name="Proc. Natl. Acad. Sci. U.S.A.">
        <title>Comparative genomics of Ceriporiopsis subvermispora and Phanerochaete chrysosporium provide insight into selective ligninolysis.</title>
        <authorList>
            <person name="Fernandez-Fueyo E."/>
            <person name="Ruiz-Duenas F.J."/>
            <person name="Ferreira P."/>
            <person name="Floudas D."/>
            <person name="Hibbett D.S."/>
            <person name="Canessa P."/>
            <person name="Larrondo L.F."/>
            <person name="James T.Y."/>
            <person name="Seelenfreund D."/>
            <person name="Lobos S."/>
            <person name="Polanco R."/>
            <person name="Tello M."/>
            <person name="Honda Y."/>
            <person name="Watanabe T."/>
            <person name="Watanabe T."/>
            <person name="Ryu J.S."/>
            <person name="Kubicek C.P."/>
            <person name="Schmoll M."/>
            <person name="Gaskell J."/>
            <person name="Hammel K.E."/>
            <person name="St John F.J."/>
            <person name="Vanden Wymelenberg A."/>
            <person name="Sabat G."/>
            <person name="Splinter BonDurant S."/>
            <person name="Syed K."/>
            <person name="Yadav J.S."/>
            <person name="Doddapaneni H."/>
            <person name="Subramanian V."/>
            <person name="Lavin J.L."/>
            <person name="Oguiza J.A."/>
            <person name="Perez G."/>
            <person name="Pisabarro A.G."/>
            <person name="Ramirez L."/>
            <person name="Santoyo F."/>
            <person name="Master E."/>
            <person name="Coutinho P.M."/>
            <person name="Henrissat B."/>
            <person name="Lombard V."/>
            <person name="Magnuson J.K."/>
            <person name="Kuees U."/>
            <person name="Hori C."/>
            <person name="Igarashi K."/>
            <person name="Samejima M."/>
            <person name="Held B.W."/>
            <person name="Barry K.W."/>
            <person name="LaButti K.M."/>
            <person name="Lapidus A."/>
            <person name="Lindquist E.A."/>
            <person name="Lucas S.M."/>
            <person name="Riley R."/>
            <person name="Salamov A.A."/>
            <person name="Hoffmeister D."/>
            <person name="Schwenk D."/>
            <person name="Hadar Y."/>
            <person name="Yarden O."/>
            <person name="de Vries R.P."/>
            <person name="Wiebenga A."/>
            <person name="Stenlid J."/>
            <person name="Eastwood D."/>
            <person name="Grigoriev I.V."/>
            <person name="Berka R.M."/>
            <person name="Blanchette R.A."/>
            <person name="Kersten P."/>
            <person name="Martinez A.T."/>
            <person name="Vicuna R."/>
            <person name="Cullen D."/>
        </authorList>
    </citation>
    <scope>NUCLEOTIDE SEQUENCE [LARGE SCALE GENOMIC DNA]</scope>
    <source>
        <strain evidence="7 8">B</strain>
    </source>
</reference>
<feature type="domain" description="GST C-terminal" evidence="6">
    <location>
        <begin position="70"/>
        <end position="192"/>
    </location>
</feature>
<evidence type="ECO:0000259" key="6">
    <source>
        <dbReference type="PROSITE" id="PS50405"/>
    </source>
</evidence>
<evidence type="ECO:0000256" key="1">
    <source>
        <dbReference type="ARBA" id="ARBA00012452"/>
    </source>
</evidence>
<evidence type="ECO:0000256" key="4">
    <source>
        <dbReference type="RuleBase" id="RU003494"/>
    </source>
</evidence>
<accession>M2Q791</accession>
<dbReference type="Pfam" id="PF02798">
    <property type="entry name" value="GST_N"/>
    <property type="match status" value="1"/>
</dbReference>
<dbReference type="OrthoDB" id="249703at2759"/>
<dbReference type="GO" id="GO:0043295">
    <property type="term" value="F:glutathione binding"/>
    <property type="evidence" value="ECO:0007669"/>
    <property type="project" value="TreeGrafter"/>
</dbReference>
<dbReference type="PROSITE" id="PS50405">
    <property type="entry name" value="GST_CTER"/>
    <property type="match status" value="1"/>
</dbReference>
<keyword evidence="2" id="KW-0808">Transferase</keyword>
<dbReference type="HOGENOM" id="CLU_011226_5_1_1"/>
<dbReference type="STRING" id="914234.M2Q791"/>
<dbReference type="InterPro" id="IPR004045">
    <property type="entry name" value="Glutathione_S-Trfase_N"/>
</dbReference>
<feature type="domain" description="GST N-terminal" evidence="5">
    <location>
        <begin position="1"/>
        <end position="82"/>
    </location>
</feature>
<dbReference type="PANTHER" id="PTHR43900">
    <property type="entry name" value="GLUTATHIONE S-TRANSFERASE RHO"/>
    <property type="match status" value="1"/>
</dbReference>
<evidence type="ECO:0000313" key="7">
    <source>
        <dbReference type="EMBL" id="EMD32708.1"/>
    </source>
</evidence>
<dbReference type="InterPro" id="IPR036249">
    <property type="entry name" value="Thioredoxin-like_sf"/>
</dbReference>
<dbReference type="EC" id="2.5.1.18" evidence="1"/>
<dbReference type="PANTHER" id="PTHR43900:SF3">
    <property type="entry name" value="GLUTATHIONE S-TRANSFERASE RHO"/>
    <property type="match status" value="1"/>
</dbReference>
<dbReference type="SUPFAM" id="SSF52833">
    <property type="entry name" value="Thioredoxin-like"/>
    <property type="match status" value="1"/>
</dbReference>
<name>M2Q791_CERS8</name>
<dbReference type="Gene3D" id="3.40.30.10">
    <property type="entry name" value="Glutaredoxin"/>
    <property type="match status" value="1"/>
</dbReference>
<dbReference type="GO" id="GO:0004364">
    <property type="term" value="F:glutathione transferase activity"/>
    <property type="evidence" value="ECO:0007669"/>
    <property type="project" value="UniProtKB-EC"/>
</dbReference>
<dbReference type="Pfam" id="PF00043">
    <property type="entry name" value="GST_C"/>
    <property type="match status" value="1"/>
</dbReference>
<keyword evidence="8" id="KW-1185">Reference proteome</keyword>
<sequence length="192" mass="21574">MALILHGSANSTCVQRVMTVLKKKNAPFELVPGDFVAREHRYAAYLEKNPLGQIPYLHDDGTQLLPPSGDLHKLAKFEQAASMELSQFDPSAAGLATKNIFKKRFGMKPDKEGVEQYKARLIGKLDAYEKILSHRKYLAGNEITLADLFHLPCGAMLKEQGYGFFKDESRPNIVRWWEDISSPRPGRLKDGA</sequence>
<evidence type="ECO:0000256" key="3">
    <source>
        <dbReference type="ARBA" id="ARBA00047960"/>
    </source>
</evidence>
<evidence type="ECO:0000256" key="2">
    <source>
        <dbReference type="ARBA" id="ARBA00022679"/>
    </source>
</evidence>
<dbReference type="InterPro" id="IPR036282">
    <property type="entry name" value="Glutathione-S-Trfase_C_sf"/>
</dbReference>
<gene>
    <name evidence="7" type="ORF">CERSUDRAFT_99085</name>
</gene>
<comment type="catalytic activity">
    <reaction evidence="3">
        <text>RX + glutathione = an S-substituted glutathione + a halide anion + H(+)</text>
        <dbReference type="Rhea" id="RHEA:16437"/>
        <dbReference type="ChEBI" id="CHEBI:15378"/>
        <dbReference type="ChEBI" id="CHEBI:16042"/>
        <dbReference type="ChEBI" id="CHEBI:17792"/>
        <dbReference type="ChEBI" id="CHEBI:57925"/>
        <dbReference type="ChEBI" id="CHEBI:90779"/>
        <dbReference type="EC" id="2.5.1.18"/>
    </reaction>
</comment>
<dbReference type="PROSITE" id="PS50404">
    <property type="entry name" value="GST_NTER"/>
    <property type="match status" value="1"/>
</dbReference>
<comment type="similarity">
    <text evidence="4">Belongs to the GST superfamily.</text>
</comment>
<evidence type="ECO:0000259" key="5">
    <source>
        <dbReference type="PROSITE" id="PS50404"/>
    </source>
</evidence>
<evidence type="ECO:0000313" key="8">
    <source>
        <dbReference type="Proteomes" id="UP000016930"/>
    </source>
</evidence>
<dbReference type="Gene3D" id="1.20.1050.10">
    <property type="match status" value="1"/>
</dbReference>
<dbReference type="AlphaFoldDB" id="M2Q791"/>
<protein>
    <recommendedName>
        <fullName evidence="1">glutathione transferase</fullName>
        <ecNumber evidence="1">2.5.1.18</ecNumber>
    </recommendedName>
</protein>
<dbReference type="EMBL" id="KB445809">
    <property type="protein sequence ID" value="EMD32708.1"/>
    <property type="molecule type" value="Genomic_DNA"/>
</dbReference>
<dbReference type="GO" id="GO:0006749">
    <property type="term" value="P:glutathione metabolic process"/>
    <property type="evidence" value="ECO:0007669"/>
    <property type="project" value="TreeGrafter"/>
</dbReference>
<dbReference type="Proteomes" id="UP000016930">
    <property type="component" value="Unassembled WGS sequence"/>
</dbReference>